<feature type="non-terminal residue" evidence="2">
    <location>
        <position position="323"/>
    </location>
</feature>
<dbReference type="EMBL" id="KQ474085">
    <property type="protein sequence ID" value="KPV72822.1"/>
    <property type="molecule type" value="Genomic_DNA"/>
</dbReference>
<evidence type="ECO:0000313" key="2">
    <source>
        <dbReference type="EMBL" id="KPV72822.1"/>
    </source>
</evidence>
<dbReference type="Proteomes" id="UP000053890">
    <property type="component" value="Unassembled WGS sequence"/>
</dbReference>
<feature type="compositionally biased region" description="Pro residues" evidence="1">
    <location>
        <begin position="167"/>
        <end position="178"/>
    </location>
</feature>
<feature type="compositionally biased region" description="Pro residues" evidence="1">
    <location>
        <begin position="25"/>
        <end position="36"/>
    </location>
</feature>
<feature type="region of interest" description="Disordered" evidence="1">
    <location>
        <begin position="57"/>
        <end position="244"/>
    </location>
</feature>
<protein>
    <submittedName>
        <fullName evidence="2">Uncharacterized protein</fullName>
    </submittedName>
</protein>
<accession>A0A0P9GZI6</accession>
<sequence length="323" mass="35062">GRHRRPERGCRPPAQQRGPARPAQPCDPAPGRPPRPASAVGLALVDVALDPLRAPALAVPPGTAHRAQPAREPPLVADPAARPQGAAHGARRLPRQAPRVVLGGQGDEAPHPRRAQGRRRGRVGRGQAASGRRVVPRGGSAQGARHVAPLGRPQRPLGPAQAQRLPSHPPRAPLPTPARPRGQHLLPHRPSPAAARPPRRVGRRARRAEPRGAAPVRRGARRRRDGPRARGRPRCRGRAPRVRAREPCARRRRRVEHPGDRLERALAPLPLYTIDVHLFHARAGSLYPSPLCRRLPQTLSTRRSRSLSLDVPNDSETHVAIGI</sequence>
<feature type="compositionally biased region" description="Low complexity" evidence="1">
    <location>
        <begin position="11"/>
        <end position="24"/>
    </location>
</feature>
<feature type="compositionally biased region" description="Basic residues" evidence="1">
    <location>
        <begin position="197"/>
        <end position="206"/>
    </location>
</feature>
<dbReference type="GeneID" id="28978326"/>
<feature type="compositionally biased region" description="Basic residues" evidence="1">
    <location>
        <begin position="112"/>
        <end position="123"/>
    </location>
</feature>
<proteinExistence type="predicted"/>
<dbReference type="AlphaFoldDB" id="A0A0P9GZI6"/>
<evidence type="ECO:0000256" key="1">
    <source>
        <dbReference type="SAM" id="MobiDB-lite"/>
    </source>
</evidence>
<dbReference type="RefSeq" id="XP_018268871.1">
    <property type="nucleotide sequence ID" value="XM_018417878.1"/>
</dbReference>
<reference evidence="2 3" key="1">
    <citation type="journal article" date="2015" name="Front. Microbiol.">
        <title>Genome sequence of the plant growth promoting endophytic yeast Rhodotorula graminis WP1.</title>
        <authorList>
            <person name="Firrincieli A."/>
            <person name="Otillar R."/>
            <person name="Salamov A."/>
            <person name="Schmutz J."/>
            <person name="Khan Z."/>
            <person name="Redman R.S."/>
            <person name="Fleck N.D."/>
            <person name="Lindquist E."/>
            <person name="Grigoriev I.V."/>
            <person name="Doty S.L."/>
        </authorList>
    </citation>
    <scope>NUCLEOTIDE SEQUENCE [LARGE SCALE GENOMIC DNA]</scope>
    <source>
        <strain evidence="2 3">WP1</strain>
    </source>
</reference>
<gene>
    <name evidence="2" type="ORF">RHOBADRAFT_55500</name>
</gene>
<evidence type="ECO:0000313" key="3">
    <source>
        <dbReference type="Proteomes" id="UP000053890"/>
    </source>
</evidence>
<feature type="compositionally biased region" description="Basic residues" evidence="1">
    <location>
        <begin position="218"/>
        <end position="242"/>
    </location>
</feature>
<organism evidence="2 3">
    <name type="scientific">Rhodotorula graminis (strain WP1)</name>
    <dbReference type="NCBI Taxonomy" id="578459"/>
    <lineage>
        <taxon>Eukaryota</taxon>
        <taxon>Fungi</taxon>
        <taxon>Dikarya</taxon>
        <taxon>Basidiomycota</taxon>
        <taxon>Pucciniomycotina</taxon>
        <taxon>Microbotryomycetes</taxon>
        <taxon>Sporidiobolales</taxon>
        <taxon>Sporidiobolaceae</taxon>
        <taxon>Rhodotorula</taxon>
    </lineage>
</organism>
<keyword evidence="3" id="KW-1185">Reference proteome</keyword>
<name>A0A0P9GZI6_RHOGW</name>
<feature type="region of interest" description="Disordered" evidence="1">
    <location>
        <begin position="1"/>
        <end position="38"/>
    </location>
</feature>
<feature type="non-terminal residue" evidence="2">
    <location>
        <position position="1"/>
    </location>
</feature>